<keyword evidence="2" id="KW-1185">Reference proteome</keyword>
<comment type="caution">
    <text evidence="1">The sequence shown here is derived from an EMBL/GenBank/DDBJ whole genome shotgun (WGS) entry which is preliminary data.</text>
</comment>
<protein>
    <submittedName>
        <fullName evidence="1">Uncharacterized protein</fullName>
    </submittedName>
</protein>
<dbReference type="EMBL" id="JAPDIA010000001">
    <property type="protein sequence ID" value="MDG0808424.1"/>
    <property type="molecule type" value="Genomic_DNA"/>
</dbReference>
<evidence type="ECO:0000313" key="2">
    <source>
        <dbReference type="Proteomes" id="UP001153404"/>
    </source>
</evidence>
<accession>A0A9X4QRN1</accession>
<evidence type="ECO:0000313" key="1">
    <source>
        <dbReference type="EMBL" id="MDG0808424.1"/>
    </source>
</evidence>
<dbReference type="Proteomes" id="UP001153404">
    <property type="component" value="Unassembled WGS sequence"/>
</dbReference>
<proteinExistence type="predicted"/>
<reference evidence="1" key="1">
    <citation type="submission" date="2022-10" db="EMBL/GenBank/DDBJ databases">
        <title>Comparative genomic analysis of Cohnella hashimotonis sp. nov., isolated from the International Space Station.</title>
        <authorList>
            <person name="Simpson A."/>
            <person name="Venkateswaran K."/>
        </authorList>
    </citation>
    <scope>NUCLEOTIDE SEQUENCE</scope>
    <source>
        <strain evidence="1">DSM 28161</strain>
    </source>
</reference>
<name>A0A9X4QRN1_9BACL</name>
<dbReference type="AlphaFoldDB" id="A0A9X4QRN1"/>
<gene>
    <name evidence="1" type="ORF">OMP40_02620</name>
</gene>
<dbReference type="RefSeq" id="WP_277528893.1">
    <property type="nucleotide sequence ID" value="NZ_JAPDIA010000001.1"/>
</dbReference>
<sequence>MKLQYSMAHEPLIDRSTRDALAEQMKKSRHSKNLDRRIFLG</sequence>
<organism evidence="1 2">
    <name type="scientific">Cohnella rhizosphaerae</name>
    <dbReference type="NCBI Taxonomy" id="1457232"/>
    <lineage>
        <taxon>Bacteria</taxon>
        <taxon>Bacillati</taxon>
        <taxon>Bacillota</taxon>
        <taxon>Bacilli</taxon>
        <taxon>Bacillales</taxon>
        <taxon>Paenibacillaceae</taxon>
        <taxon>Cohnella</taxon>
    </lineage>
</organism>